<dbReference type="SUPFAM" id="SSF103473">
    <property type="entry name" value="MFS general substrate transporter"/>
    <property type="match status" value="1"/>
</dbReference>
<reference evidence="8 9" key="1">
    <citation type="submission" date="2024-02" db="EMBL/GenBank/DDBJ databases">
        <authorList>
            <person name="Daric V."/>
            <person name="Darras S."/>
        </authorList>
    </citation>
    <scope>NUCLEOTIDE SEQUENCE [LARGE SCALE GENOMIC DNA]</scope>
</reference>
<dbReference type="InterPro" id="IPR005828">
    <property type="entry name" value="MFS_sugar_transport-like"/>
</dbReference>
<keyword evidence="3 6" id="KW-0812">Transmembrane</keyword>
<feature type="transmembrane region" description="Helical" evidence="6">
    <location>
        <begin position="95"/>
        <end position="113"/>
    </location>
</feature>
<dbReference type="Gene3D" id="1.20.1250.20">
    <property type="entry name" value="MFS general substrate transporter like domains"/>
    <property type="match status" value="1"/>
</dbReference>
<feature type="transmembrane region" description="Helical" evidence="6">
    <location>
        <begin position="190"/>
        <end position="209"/>
    </location>
</feature>
<dbReference type="PANTHER" id="PTHR48020">
    <property type="entry name" value="PROTON MYO-INOSITOL COTRANSPORTER"/>
    <property type="match status" value="1"/>
</dbReference>
<proteinExistence type="predicted"/>
<feature type="transmembrane region" description="Helical" evidence="6">
    <location>
        <begin position="54"/>
        <end position="75"/>
    </location>
</feature>
<dbReference type="PANTHER" id="PTHR48020:SF12">
    <property type="entry name" value="PROTON MYO-INOSITOL COTRANSPORTER"/>
    <property type="match status" value="1"/>
</dbReference>
<comment type="caution">
    <text evidence="8">The sequence shown here is derived from an EMBL/GenBank/DDBJ whole genome shotgun (WGS) entry which is preliminary data.</text>
</comment>
<dbReference type="InterPro" id="IPR003663">
    <property type="entry name" value="Sugar/inositol_transpt"/>
</dbReference>
<evidence type="ECO:0000313" key="8">
    <source>
        <dbReference type="EMBL" id="CAK8673672.1"/>
    </source>
</evidence>
<evidence type="ECO:0000256" key="2">
    <source>
        <dbReference type="ARBA" id="ARBA00022448"/>
    </source>
</evidence>
<evidence type="ECO:0000313" key="9">
    <source>
        <dbReference type="Proteomes" id="UP001642483"/>
    </source>
</evidence>
<dbReference type="InterPro" id="IPR020846">
    <property type="entry name" value="MFS_dom"/>
</dbReference>
<keyword evidence="4 6" id="KW-1133">Transmembrane helix</keyword>
<organism evidence="8 9">
    <name type="scientific">Clavelina lepadiformis</name>
    <name type="common">Light-bulb sea squirt</name>
    <name type="synonym">Ascidia lepadiformis</name>
    <dbReference type="NCBI Taxonomy" id="159417"/>
    <lineage>
        <taxon>Eukaryota</taxon>
        <taxon>Metazoa</taxon>
        <taxon>Chordata</taxon>
        <taxon>Tunicata</taxon>
        <taxon>Ascidiacea</taxon>
        <taxon>Aplousobranchia</taxon>
        <taxon>Clavelinidae</taxon>
        <taxon>Clavelina</taxon>
    </lineage>
</organism>
<gene>
    <name evidence="8" type="ORF">CVLEPA_LOCUS3437</name>
</gene>
<evidence type="ECO:0000256" key="1">
    <source>
        <dbReference type="ARBA" id="ARBA00004141"/>
    </source>
</evidence>
<dbReference type="Pfam" id="PF00083">
    <property type="entry name" value="Sugar_tr"/>
    <property type="match status" value="1"/>
</dbReference>
<dbReference type="PRINTS" id="PR00171">
    <property type="entry name" value="SUGRTRNSPORT"/>
</dbReference>
<dbReference type="InterPro" id="IPR050814">
    <property type="entry name" value="Myo-inositol_Transporter"/>
</dbReference>
<keyword evidence="9" id="KW-1185">Reference proteome</keyword>
<evidence type="ECO:0000259" key="7">
    <source>
        <dbReference type="PROSITE" id="PS50850"/>
    </source>
</evidence>
<evidence type="ECO:0000256" key="6">
    <source>
        <dbReference type="SAM" id="Phobius"/>
    </source>
</evidence>
<evidence type="ECO:0000256" key="4">
    <source>
        <dbReference type="ARBA" id="ARBA00022989"/>
    </source>
</evidence>
<dbReference type="PROSITE" id="PS50850">
    <property type="entry name" value="MFS"/>
    <property type="match status" value="1"/>
</dbReference>
<dbReference type="InterPro" id="IPR036259">
    <property type="entry name" value="MFS_trans_sf"/>
</dbReference>
<evidence type="ECO:0000256" key="5">
    <source>
        <dbReference type="ARBA" id="ARBA00023136"/>
    </source>
</evidence>
<evidence type="ECO:0000256" key="3">
    <source>
        <dbReference type="ARBA" id="ARBA00022692"/>
    </source>
</evidence>
<dbReference type="EMBL" id="CAWYQH010000002">
    <property type="protein sequence ID" value="CAK8673672.1"/>
    <property type="molecule type" value="Genomic_DNA"/>
</dbReference>
<comment type="subcellular location">
    <subcellularLocation>
        <location evidence="1">Membrane</location>
        <topology evidence="1">Multi-pass membrane protein</topology>
    </subcellularLocation>
</comment>
<feature type="transmembrane region" description="Helical" evidence="6">
    <location>
        <begin position="221"/>
        <end position="240"/>
    </location>
</feature>
<feature type="transmembrane region" description="Helical" evidence="6">
    <location>
        <begin position="120"/>
        <end position="140"/>
    </location>
</feature>
<feature type="transmembrane region" description="Helical" evidence="6">
    <location>
        <begin position="152"/>
        <end position="178"/>
    </location>
</feature>
<accession>A0ABP0F604</accession>
<sequence>MKNKRRESQSVLQYIRQTADVDAEIDEMHDSITMYSTEATWKDIIFTSAIRKPLLLSAASMFLQQFSGINCVMFYSKNIFKDAGFETDAKQQMGLLLVAGIQIIFTFISCLLIDKTGRKVLLIISTTVMCLSMITFGVYFQLTDGKDSHNLTWLALASLMVYMAAFSIGLGPIPWILMVELIPLRAKGKCGGIVTTINLLSAFIITKEFKDLTVHITNQGTYWFFAGISFLALLFTIFLIPETKDRSLEDIERSFHSQYESISSYKADDENAHPSA</sequence>
<protein>
    <recommendedName>
        <fullName evidence="7">Major facilitator superfamily (MFS) profile domain-containing protein</fullName>
    </recommendedName>
</protein>
<keyword evidence="2" id="KW-0813">Transport</keyword>
<keyword evidence="5 6" id="KW-0472">Membrane</keyword>
<dbReference type="Proteomes" id="UP001642483">
    <property type="component" value="Unassembled WGS sequence"/>
</dbReference>
<name>A0ABP0F604_CLALP</name>
<feature type="domain" description="Major facilitator superfamily (MFS) profile" evidence="7">
    <location>
        <begin position="1"/>
        <end position="244"/>
    </location>
</feature>